<reference evidence="3" key="1">
    <citation type="submission" date="2020-08" db="EMBL/GenBank/DDBJ databases">
        <title>Multicomponent nature underlies the extraordinary mechanical properties of spider dragline silk.</title>
        <authorList>
            <person name="Kono N."/>
            <person name="Nakamura H."/>
            <person name="Mori M."/>
            <person name="Yoshida Y."/>
            <person name="Ohtoshi R."/>
            <person name="Malay A.D."/>
            <person name="Moran D.A.P."/>
            <person name="Tomita M."/>
            <person name="Numata K."/>
            <person name="Arakawa K."/>
        </authorList>
    </citation>
    <scope>NUCLEOTIDE SEQUENCE</scope>
</reference>
<evidence type="ECO:0000256" key="1">
    <source>
        <dbReference type="SAM" id="MobiDB-lite"/>
    </source>
</evidence>
<name>A0A8X7CAU2_9ARAC</name>
<dbReference type="CDD" id="cd22673">
    <property type="entry name" value="FHA_Ki67"/>
    <property type="match status" value="1"/>
</dbReference>
<dbReference type="InterPro" id="IPR001888">
    <property type="entry name" value="Transposase_1"/>
</dbReference>
<dbReference type="Gene3D" id="2.60.200.20">
    <property type="match status" value="1"/>
</dbReference>
<accession>A0A8X7CAU2</accession>
<protein>
    <submittedName>
        <fullName evidence="3">FHA domain-containing protein</fullName>
    </submittedName>
</protein>
<dbReference type="SUPFAM" id="SSF49879">
    <property type="entry name" value="SMAD/FHA domain"/>
    <property type="match status" value="1"/>
</dbReference>
<evidence type="ECO:0000259" key="2">
    <source>
        <dbReference type="Pfam" id="PF00498"/>
    </source>
</evidence>
<feature type="compositionally biased region" description="Basic and acidic residues" evidence="1">
    <location>
        <begin position="520"/>
        <end position="543"/>
    </location>
</feature>
<feature type="compositionally biased region" description="Basic and acidic residues" evidence="1">
    <location>
        <begin position="721"/>
        <end position="741"/>
    </location>
</feature>
<dbReference type="EMBL" id="BMAV01014304">
    <property type="protein sequence ID" value="GFY62583.1"/>
    <property type="molecule type" value="Genomic_DNA"/>
</dbReference>
<dbReference type="Pfam" id="PF00498">
    <property type="entry name" value="FHA"/>
    <property type="match status" value="1"/>
</dbReference>
<evidence type="ECO:0000313" key="3">
    <source>
        <dbReference type="EMBL" id="GFY62583.1"/>
    </source>
</evidence>
<dbReference type="PANTHER" id="PTHR46060:SF1">
    <property type="entry name" value="MARINER MOS1 TRANSPOSASE-LIKE PROTEIN"/>
    <property type="match status" value="1"/>
</dbReference>
<gene>
    <name evidence="3" type="primary">AVEN_268279_1</name>
    <name evidence="3" type="ORF">TNIN_128141</name>
</gene>
<dbReference type="PANTHER" id="PTHR46060">
    <property type="entry name" value="MARINER MOS1 TRANSPOSASE-LIKE PROTEIN"/>
    <property type="match status" value="1"/>
</dbReference>
<evidence type="ECO:0000313" key="4">
    <source>
        <dbReference type="Proteomes" id="UP000886998"/>
    </source>
</evidence>
<dbReference type="InterPro" id="IPR036397">
    <property type="entry name" value="RNaseH_sf"/>
</dbReference>
<dbReference type="Pfam" id="PF01359">
    <property type="entry name" value="Transposase_1"/>
    <property type="match status" value="1"/>
</dbReference>
<dbReference type="Proteomes" id="UP000886998">
    <property type="component" value="Unassembled WGS sequence"/>
</dbReference>
<dbReference type="OrthoDB" id="6434683at2759"/>
<dbReference type="GO" id="GO:0003676">
    <property type="term" value="F:nucleic acid binding"/>
    <property type="evidence" value="ECO:0007669"/>
    <property type="project" value="InterPro"/>
</dbReference>
<feature type="region of interest" description="Disordered" evidence="1">
    <location>
        <begin position="652"/>
        <end position="677"/>
    </location>
</feature>
<feature type="compositionally biased region" description="Basic residues" evidence="1">
    <location>
        <begin position="509"/>
        <end position="519"/>
    </location>
</feature>
<dbReference type="Gene3D" id="3.30.420.10">
    <property type="entry name" value="Ribonuclease H-like superfamily/Ribonuclease H"/>
    <property type="match status" value="1"/>
</dbReference>
<feature type="region of interest" description="Disordered" evidence="1">
    <location>
        <begin position="701"/>
        <end position="741"/>
    </location>
</feature>
<keyword evidence="4" id="KW-1185">Reference proteome</keyword>
<feature type="compositionally biased region" description="Basic residues" evidence="1">
    <location>
        <begin position="707"/>
        <end position="716"/>
    </location>
</feature>
<proteinExistence type="predicted"/>
<organism evidence="3 4">
    <name type="scientific">Trichonephila inaurata madagascariensis</name>
    <dbReference type="NCBI Taxonomy" id="2747483"/>
    <lineage>
        <taxon>Eukaryota</taxon>
        <taxon>Metazoa</taxon>
        <taxon>Ecdysozoa</taxon>
        <taxon>Arthropoda</taxon>
        <taxon>Chelicerata</taxon>
        <taxon>Arachnida</taxon>
        <taxon>Araneae</taxon>
        <taxon>Araneomorphae</taxon>
        <taxon>Entelegynae</taxon>
        <taxon>Araneoidea</taxon>
        <taxon>Nephilidae</taxon>
        <taxon>Trichonephila</taxon>
        <taxon>Trichonephila inaurata</taxon>
    </lineage>
</organism>
<dbReference type="InterPro" id="IPR052709">
    <property type="entry name" value="Transposase-MT_Hybrid"/>
</dbReference>
<feature type="domain" description="FHA" evidence="2">
    <location>
        <begin position="124"/>
        <end position="186"/>
    </location>
</feature>
<feature type="region of interest" description="Disordered" evidence="1">
    <location>
        <begin position="501"/>
        <end position="555"/>
    </location>
</feature>
<dbReference type="InterPro" id="IPR008984">
    <property type="entry name" value="SMAD_FHA_dom_sf"/>
</dbReference>
<comment type="caution">
    <text evidence="3">The sequence shown here is derived from an EMBL/GenBank/DDBJ whole genome shotgun (WGS) entry which is preliminary data.</text>
</comment>
<sequence>MGHSAARKLCSAINVNFPSKIAFRCLEKKLEHVSNKVACKIKNEAAAVRFTKRIILMKLFIAVVDGTWQRRGHLSLNGCVSVISIDNGKFDNFSCVKMTMERARLYPVNGDATYNFRIKHKNFVFGSSEHCDVRIYIDGIFPEHCVLTVGKQGNAFLEPLHPSALIFVNYVRITQKVCLNDNDVVTVLKKDFRFAYPHNNLFSKMMVRKLSILLYTKQVQSVQKSRINPVIRNRTESRMSGEFRISKLLHSVRNSVSNNILQSVTKSVYHKFIPEKRIVKKYNSLHFNKQLIRHSNQYSVGLVHIERSLSLKLYQPFKFLKRMFEIYSVDRFAFMQIFQFICKYCITNVNEVVFTHSPDVPFKLFYPKQDFRAKLVSSKKIMHTETFHEVAKNASTCFDSNLEVMNQNGMLYNSKNNCEYFSSADFNKDKHNLSFKDALTSYKKRVSLAVKRYNLRKRRSTAILKCSKSNSPEEFELFDKEPGHETGPMNDCSKARDVILQRNEQNLTNKKKRRPRKKTNSKDQRRTNKEKSVDNNPKQHDISLEPNDLIPTHEKLNDTNTYKYDRQGITAKLMGACAKEQIQDLSQNELKTPRKKRNYSKKNNLSINKEEACIVPLQKDCNRKEITSKFMHDCANGCVSMEYVKSLSMKEFKTPRKERNYRKKSNNASADKEKASIMPLQEDYTKSVDAYAKKQVQDLSLNELKTPRKKRKKRKSSNTLVDKEEAPPQKDSSKRFPKTEKLNDGDQFLSRIIGIEEFWARAYEPELKRQSTEWRHAGSSRRQKVCQNPSSVKLMVIVAYDVRGVIVCHFVSYGRTVTTQYYRDFLVRQVVWAFNLLKLSTDNTNYGFCKTDPDPWCKFDTAAQTRGLENKSLAIAVMEEESSLTLIANPSFIQSRSFTVYGK</sequence>
<dbReference type="AlphaFoldDB" id="A0A8X7CAU2"/>
<dbReference type="InterPro" id="IPR000253">
    <property type="entry name" value="FHA_dom"/>
</dbReference>